<dbReference type="PANTHER" id="PTHR43196:SF2">
    <property type="entry name" value="PHOSPHOADENOSINE PHOSPHOSULFATE REDUCTASE"/>
    <property type="match status" value="1"/>
</dbReference>
<dbReference type="EMBL" id="FNQP01000003">
    <property type="protein sequence ID" value="SDZ94716.1"/>
    <property type="molecule type" value="Genomic_DNA"/>
</dbReference>
<dbReference type="InterPro" id="IPR017598">
    <property type="entry name" value="SulphurTrfase_DndC"/>
</dbReference>
<sequence>MTQTKPKIIPTTLDEKYSSTLSYLEKLYLDDERPWVVAFSGGKDSTLVLQLVYETVNSLQAKGCAALKPVYVLSSDTRVESPNVAKYVRDTLNAIDANAQAGGLPFHVQLVEPTAAESFWGKMIGRGYPPPTRHFRWCTSYMKIKPSRRAIESIAHVHGSVILLLGTRLDESSDRKKRMLAISENESQLNPHHEIPNALVAKPVANWTTDEVWEYLYTFNPPPWGKSHDEMLALYRQANSNECPVVLDLSTPSCGGSRFGCWTCTVVKEDKSMQGFLLHETRLEPLYQFRNWLKEMRENESYRSPVRRNNQVGLGPFKPDARKMLLKKLLETERKTGFELISDAELAYIQQQWISDFDYSNQSVSELVKPFGREVPALESLMPVAVSIEKDIIEKLAIENDLPSELLESLLQLGREAEGDMGRWGAKAELERKVGEFITKATTQINQAIPQVMESNS</sequence>
<dbReference type="Pfam" id="PF01507">
    <property type="entry name" value="PAPS_reduct"/>
    <property type="match status" value="1"/>
</dbReference>
<feature type="domain" description="Phosphoadenosine phosphosulphate reductase" evidence="1">
    <location>
        <begin position="36"/>
        <end position="222"/>
    </location>
</feature>
<organism evidence="2 3">
    <name type="scientific">Thiothrix caldifontis</name>
    <dbReference type="NCBI Taxonomy" id="525918"/>
    <lineage>
        <taxon>Bacteria</taxon>
        <taxon>Pseudomonadati</taxon>
        <taxon>Pseudomonadota</taxon>
        <taxon>Gammaproteobacteria</taxon>
        <taxon>Thiotrichales</taxon>
        <taxon>Thiotrichaceae</taxon>
        <taxon>Thiothrix</taxon>
    </lineage>
</organism>
<dbReference type="SUPFAM" id="SSF52402">
    <property type="entry name" value="Adenine nucleotide alpha hydrolases-like"/>
    <property type="match status" value="1"/>
</dbReference>
<protein>
    <submittedName>
        <fullName evidence="2">DNA sulfur modification protein DndC</fullName>
    </submittedName>
</protein>
<dbReference type="Gene3D" id="3.40.50.620">
    <property type="entry name" value="HUPs"/>
    <property type="match status" value="1"/>
</dbReference>
<dbReference type="Proteomes" id="UP000199397">
    <property type="component" value="Unassembled WGS sequence"/>
</dbReference>
<dbReference type="InterPro" id="IPR014729">
    <property type="entry name" value="Rossmann-like_a/b/a_fold"/>
</dbReference>
<dbReference type="AlphaFoldDB" id="A0A1H3X5Q0"/>
<dbReference type="RefSeq" id="WP_093065248.1">
    <property type="nucleotide sequence ID" value="NZ_FNQP01000003.1"/>
</dbReference>
<proteinExistence type="predicted"/>
<gene>
    <name evidence="2" type="ORF">SAMN05660964_00591</name>
</gene>
<reference evidence="2 3" key="1">
    <citation type="submission" date="2016-10" db="EMBL/GenBank/DDBJ databases">
        <authorList>
            <person name="de Groot N.N."/>
        </authorList>
    </citation>
    <scope>NUCLEOTIDE SEQUENCE [LARGE SCALE GENOMIC DNA]</scope>
    <source>
        <strain evidence="2 3">DSM 21228</strain>
    </source>
</reference>
<evidence type="ECO:0000259" key="1">
    <source>
        <dbReference type="Pfam" id="PF01507"/>
    </source>
</evidence>
<dbReference type="REBASE" id="494387">
    <property type="entry name" value="M.Tca21228DndCP"/>
</dbReference>
<dbReference type="InterPro" id="IPR002500">
    <property type="entry name" value="PAPS_reduct_dom"/>
</dbReference>
<dbReference type="STRING" id="525918.SAMN05660964_00591"/>
<evidence type="ECO:0000313" key="2">
    <source>
        <dbReference type="EMBL" id="SDZ94716.1"/>
    </source>
</evidence>
<dbReference type="PANTHER" id="PTHR43196">
    <property type="entry name" value="SULFATE ADENYLYLTRANSFERASE SUBUNIT 2"/>
    <property type="match status" value="1"/>
</dbReference>
<dbReference type="InterPro" id="IPR050128">
    <property type="entry name" value="Sulfate_adenylyltrnsfr_sub2"/>
</dbReference>
<dbReference type="OrthoDB" id="9774475at2"/>
<dbReference type="NCBIfam" id="TIGR03183">
    <property type="entry name" value="DNA_S_dndC"/>
    <property type="match status" value="1"/>
</dbReference>
<keyword evidence="3" id="KW-1185">Reference proteome</keyword>
<evidence type="ECO:0000313" key="3">
    <source>
        <dbReference type="Proteomes" id="UP000199397"/>
    </source>
</evidence>
<accession>A0A1H3X5Q0</accession>
<dbReference type="GO" id="GO:0003824">
    <property type="term" value="F:catalytic activity"/>
    <property type="evidence" value="ECO:0007669"/>
    <property type="project" value="InterPro"/>
</dbReference>
<name>A0A1H3X5Q0_9GAMM</name>